<dbReference type="InterPro" id="IPR047951">
    <property type="entry name" value="Transpos_ISL3"/>
</dbReference>
<dbReference type="Pfam" id="PF01610">
    <property type="entry name" value="DDE_Tnp_ISL3"/>
    <property type="match status" value="1"/>
</dbReference>
<evidence type="ECO:0000259" key="2">
    <source>
        <dbReference type="Pfam" id="PF02796"/>
    </source>
</evidence>
<dbReference type="PANTHER" id="PTHR33498:SF1">
    <property type="entry name" value="TRANSPOSASE FOR INSERTION SEQUENCE ELEMENT IS1557"/>
    <property type="match status" value="1"/>
</dbReference>
<dbReference type="PANTHER" id="PTHR33498">
    <property type="entry name" value="TRANSPOSASE FOR INSERTION SEQUENCE ELEMENT IS1557"/>
    <property type="match status" value="1"/>
</dbReference>
<dbReference type="STRING" id="36844.SAMN04488501_12515"/>
<dbReference type="Gene3D" id="1.10.10.60">
    <property type="entry name" value="Homeodomain-like"/>
    <property type="match status" value="1"/>
</dbReference>
<keyword evidence="4" id="KW-1185">Reference proteome</keyword>
<protein>
    <submittedName>
        <fullName evidence="3">Transposase</fullName>
    </submittedName>
</protein>
<name>A0A0L6ZBI9_9CLOT</name>
<dbReference type="GO" id="GO:0003677">
    <property type="term" value="F:DNA binding"/>
    <property type="evidence" value="ECO:0007669"/>
    <property type="project" value="InterPro"/>
</dbReference>
<evidence type="ECO:0000313" key="3">
    <source>
        <dbReference type="EMBL" id="KOA20330.1"/>
    </source>
</evidence>
<sequence>MKITFGINSNVTFGTIICDLKTGKPIDIINSRNLEEVTEHLKLYKNVQIVSSDRSTTYAKAIKNPIPTADQIADRFDIIHNFFEGVSDFLKRYMGKSIKIVIDKNGATIDKKNKSEPTDKCSKRLELIIKVRDIHNSGIPIKAIVRELSISRNTIRKYINLKNI</sequence>
<proteinExistence type="predicted"/>
<accession>A0A0L6ZBI9</accession>
<dbReference type="RefSeq" id="WP_052220819.1">
    <property type="nucleotide sequence ID" value="NZ_LHUR01000016.1"/>
</dbReference>
<dbReference type="InterPro" id="IPR002560">
    <property type="entry name" value="Transposase_DDE"/>
</dbReference>
<dbReference type="AlphaFoldDB" id="A0A0L6ZBI9"/>
<dbReference type="EMBL" id="LHUR01000016">
    <property type="protein sequence ID" value="KOA20330.1"/>
    <property type="molecule type" value="Genomic_DNA"/>
</dbReference>
<evidence type="ECO:0000313" key="4">
    <source>
        <dbReference type="Proteomes" id="UP000037043"/>
    </source>
</evidence>
<evidence type="ECO:0000259" key="1">
    <source>
        <dbReference type="Pfam" id="PF01610"/>
    </source>
</evidence>
<comment type="caution">
    <text evidence="3">The sequence shown here is derived from an EMBL/GenBank/DDBJ whole genome shotgun (WGS) entry which is preliminary data.</text>
</comment>
<dbReference type="Pfam" id="PF02796">
    <property type="entry name" value="HTH_7"/>
    <property type="match status" value="1"/>
</dbReference>
<feature type="domain" description="Transposase IS204/IS1001/IS1096/IS1165 DDE" evidence="1">
    <location>
        <begin position="13"/>
        <end position="96"/>
    </location>
</feature>
<organism evidence="3 4">
    <name type="scientific">Clostridium homopropionicum DSM 5847</name>
    <dbReference type="NCBI Taxonomy" id="1121318"/>
    <lineage>
        <taxon>Bacteria</taxon>
        <taxon>Bacillati</taxon>
        <taxon>Bacillota</taxon>
        <taxon>Clostridia</taxon>
        <taxon>Eubacteriales</taxon>
        <taxon>Clostridiaceae</taxon>
        <taxon>Clostridium</taxon>
    </lineage>
</organism>
<dbReference type="Proteomes" id="UP000037043">
    <property type="component" value="Unassembled WGS sequence"/>
</dbReference>
<dbReference type="InterPro" id="IPR006120">
    <property type="entry name" value="Resolvase_HTH_dom"/>
</dbReference>
<gene>
    <name evidence="3" type="ORF">CLHOM_12420</name>
</gene>
<reference evidence="4" key="1">
    <citation type="submission" date="2015-08" db="EMBL/GenBank/DDBJ databases">
        <title>Genome sequence of the strict anaerobe Clostridium homopropionicum LuHBu1 (DSM 5847T).</title>
        <authorList>
            <person name="Poehlein A."/>
            <person name="Beck M."/>
            <person name="Schiel-Bengelsdorf B."/>
            <person name="Bengelsdorf F.R."/>
            <person name="Daniel R."/>
            <person name="Duerre P."/>
        </authorList>
    </citation>
    <scope>NUCLEOTIDE SEQUENCE [LARGE SCALE GENOMIC DNA]</scope>
    <source>
        <strain evidence="4">DSM 5847</strain>
    </source>
</reference>
<dbReference type="PATRIC" id="fig|1121318.3.peg.1254"/>
<dbReference type="GO" id="GO:0000150">
    <property type="term" value="F:DNA strand exchange activity"/>
    <property type="evidence" value="ECO:0007669"/>
    <property type="project" value="InterPro"/>
</dbReference>
<feature type="domain" description="Resolvase HTH" evidence="2">
    <location>
        <begin position="131"/>
        <end position="160"/>
    </location>
</feature>